<evidence type="ECO:0000313" key="10">
    <source>
        <dbReference type="Proteomes" id="UP000009328"/>
    </source>
</evidence>
<dbReference type="InParanoid" id="K0KXI9"/>
<protein>
    <recommendedName>
        <fullName evidence="6">dihydropyrimidinase</fullName>
        <ecNumber evidence="6">3.5.2.2</ecNumber>
    </recommendedName>
</protein>
<dbReference type="InterPro" id="IPR011059">
    <property type="entry name" value="Metal-dep_hydrolase_composite"/>
</dbReference>
<comment type="catalytic activity">
    <reaction evidence="5">
        <text>5,6-dihydrouracil + H2O = 3-(carbamoylamino)propanoate + H(+)</text>
        <dbReference type="Rhea" id="RHEA:16121"/>
        <dbReference type="ChEBI" id="CHEBI:11892"/>
        <dbReference type="ChEBI" id="CHEBI:15377"/>
        <dbReference type="ChEBI" id="CHEBI:15378"/>
        <dbReference type="ChEBI" id="CHEBI:15901"/>
        <dbReference type="EC" id="3.5.2.2"/>
    </reaction>
</comment>
<dbReference type="HOGENOM" id="CLU_015572_2_0_1"/>
<keyword evidence="10" id="KW-1185">Reference proteome</keyword>
<organism evidence="9 10">
    <name type="scientific">Wickerhamomyces ciferrii (strain ATCC 14091 / BCRC 22168 / CBS 111 / JCM 3599 / NBRC 0793 / NRRL Y-1031 F-60-10)</name>
    <name type="common">Yeast</name>
    <name type="synonym">Pichia ciferrii</name>
    <dbReference type="NCBI Taxonomy" id="1206466"/>
    <lineage>
        <taxon>Eukaryota</taxon>
        <taxon>Fungi</taxon>
        <taxon>Dikarya</taxon>
        <taxon>Ascomycota</taxon>
        <taxon>Saccharomycotina</taxon>
        <taxon>Saccharomycetes</taxon>
        <taxon>Phaffomycetales</taxon>
        <taxon>Wickerhamomycetaceae</taxon>
        <taxon>Wickerhamomyces</taxon>
    </lineage>
</organism>
<dbReference type="InterPro" id="IPR050378">
    <property type="entry name" value="Metallo-dep_Hydrolases_sf"/>
</dbReference>
<comment type="caution">
    <text evidence="9">The sequence shown here is derived from an EMBL/GenBank/DDBJ whole genome shotgun (WGS) entry which is preliminary data.</text>
</comment>
<gene>
    <name evidence="9" type="ORF">BN7_5790</name>
</gene>
<evidence type="ECO:0000256" key="5">
    <source>
        <dbReference type="ARBA" id="ARBA00036696"/>
    </source>
</evidence>
<dbReference type="InterPro" id="IPR006680">
    <property type="entry name" value="Amidohydro-rel"/>
</dbReference>
<dbReference type="GO" id="GO:0046872">
    <property type="term" value="F:metal ion binding"/>
    <property type="evidence" value="ECO:0007669"/>
    <property type="project" value="UniProtKB-KW"/>
</dbReference>
<feature type="modified residue" description="N6-carboxylysine" evidence="7">
    <location>
        <position position="155"/>
    </location>
</feature>
<dbReference type="NCBIfam" id="TIGR02033">
    <property type="entry name" value="D-hydantoinase"/>
    <property type="match status" value="1"/>
</dbReference>
<keyword evidence="4" id="KW-0378">Hydrolase</keyword>
<dbReference type="SUPFAM" id="SSF51338">
    <property type="entry name" value="Composite domain of metallo-dependent hydrolases"/>
    <property type="match status" value="2"/>
</dbReference>
<dbReference type="Pfam" id="PF01979">
    <property type="entry name" value="Amidohydro_1"/>
    <property type="match status" value="1"/>
</dbReference>
<reference evidence="9 10" key="1">
    <citation type="journal article" date="2012" name="Eukaryot. Cell">
        <title>Draft genome sequence of Wickerhamomyces ciferrii NRRL Y-1031 F-60-10.</title>
        <authorList>
            <person name="Schneider J."/>
            <person name="Andrea H."/>
            <person name="Blom J."/>
            <person name="Jaenicke S."/>
            <person name="Ruckert C."/>
            <person name="Schorsch C."/>
            <person name="Szczepanowski R."/>
            <person name="Farwick M."/>
            <person name="Goesmann A."/>
            <person name="Puhler A."/>
            <person name="Schaffer S."/>
            <person name="Tauch A."/>
            <person name="Kohler T."/>
            <person name="Brinkrolf K."/>
        </authorList>
    </citation>
    <scope>NUCLEOTIDE SEQUENCE [LARGE SCALE GENOMIC DNA]</scope>
    <source>
        <strain evidence="10">ATCC 14091 / BCRC 22168 / CBS 111 / JCM 3599 / NBRC 0793 / NRRL Y-1031 F-60-10</strain>
    </source>
</reference>
<dbReference type="InterPro" id="IPR032466">
    <property type="entry name" value="Metal_Hydrolase"/>
</dbReference>
<dbReference type="InterPro" id="IPR011778">
    <property type="entry name" value="Hydantoinase/dihydroPyrase"/>
</dbReference>
<keyword evidence="3" id="KW-0479">Metal-binding</keyword>
<dbReference type="SUPFAM" id="SSF51556">
    <property type="entry name" value="Metallo-dependent hydrolases"/>
    <property type="match status" value="1"/>
</dbReference>
<dbReference type="Gene3D" id="3.20.20.140">
    <property type="entry name" value="Metal-dependent hydrolases"/>
    <property type="match status" value="1"/>
</dbReference>
<dbReference type="STRING" id="1206466.K0KXI9"/>
<name>K0KXI9_WICCF</name>
<dbReference type="FunFam" id="3.20.20.140:FF:000174">
    <property type="entry name" value="Dihydropyrimidinase-related protein 2"/>
    <property type="match status" value="1"/>
</dbReference>
<evidence type="ECO:0000256" key="7">
    <source>
        <dbReference type="PIRSR" id="PIRSR611778-50"/>
    </source>
</evidence>
<dbReference type="Gene3D" id="2.30.40.10">
    <property type="entry name" value="Urease, subunit C, domain 1"/>
    <property type="match status" value="1"/>
</dbReference>
<dbReference type="EMBL" id="CAIF01000234">
    <property type="protein sequence ID" value="CCH46199.1"/>
    <property type="molecule type" value="Genomic_DNA"/>
</dbReference>
<evidence type="ECO:0000256" key="2">
    <source>
        <dbReference type="ARBA" id="ARBA00008829"/>
    </source>
</evidence>
<accession>K0KXI9</accession>
<dbReference type="Proteomes" id="UP000009328">
    <property type="component" value="Unassembled WGS sequence"/>
</dbReference>
<evidence type="ECO:0000256" key="6">
    <source>
        <dbReference type="ARBA" id="ARBA00039113"/>
    </source>
</evidence>
<evidence type="ECO:0000256" key="3">
    <source>
        <dbReference type="ARBA" id="ARBA00022723"/>
    </source>
</evidence>
<dbReference type="GO" id="GO:0005737">
    <property type="term" value="C:cytoplasm"/>
    <property type="evidence" value="ECO:0007669"/>
    <property type="project" value="InterPro"/>
</dbReference>
<feature type="domain" description="Amidohydrolase-related" evidence="8">
    <location>
        <begin position="53"/>
        <end position="457"/>
    </location>
</feature>
<dbReference type="EC" id="3.5.2.2" evidence="6"/>
<comment type="PTM">
    <text evidence="7">Carbamylation allows a single lysine to coordinate two divalent metal cations.</text>
</comment>
<evidence type="ECO:0000256" key="4">
    <source>
        <dbReference type="ARBA" id="ARBA00022801"/>
    </source>
</evidence>
<evidence type="ECO:0000313" key="9">
    <source>
        <dbReference type="EMBL" id="CCH46199.1"/>
    </source>
</evidence>
<comment type="similarity">
    <text evidence="2">Belongs to the metallo-dependent hydrolases superfamily. Hydantoinase/dihydropyrimidinase family.</text>
</comment>
<proteinExistence type="inferred from homology"/>
<dbReference type="GO" id="GO:0004157">
    <property type="term" value="F:dihydropyrimidinase activity"/>
    <property type="evidence" value="ECO:0007669"/>
    <property type="project" value="UniProtKB-EC"/>
</dbReference>
<evidence type="ECO:0000259" key="8">
    <source>
        <dbReference type="Pfam" id="PF01979"/>
    </source>
</evidence>
<sequence length="492" mass="55373">MLYDTVIHNGLIVTSSEILPTSTYIGIKDGKISKISNTPLDGDKVINCNGAHVTPGGIDPHVHLEEPKSIYSDTFQHATKIAIRGGTTTVISFSLQNDQDNEENSSIIQDTFEYLENARGNCYCDYGFHLIVRNPTTPLIKSLPKLVELGLTSCKVYTTYDSMKLTDHQILTIMLESRKLGITQMIHAENSDIIQFLNEKLESKNLLDPYYHAVSRPNEAEDEATYRVIQLSKIINIPLLIVHMSSKIALDHVQNAQNESLPIFAETCPQYLFLTNNLMKTCHNHSHHHQIKDSFQGAKYICSPPLRDTQQDLESVWKSLINGTITIFASDHAPSNYDDLKGKKLGLGDYKKIPNGLSGVETRLPLLWSHGVSNQRISPIKFVQLTSTNVAKLYGLDGIKGDVKVGYDADLVIWHNEDELNYELKNEDLGHEFDYTAFEGIKIKNWPKITIIRGEVVYKNDEILVEKGYGNFLKRGKSNMTGELRELNPILS</sequence>
<dbReference type="eggNOG" id="KOG2584">
    <property type="taxonomic scope" value="Eukaryota"/>
</dbReference>
<dbReference type="PANTHER" id="PTHR11647">
    <property type="entry name" value="HYDRANTOINASE/DIHYDROPYRIMIDINASE FAMILY MEMBER"/>
    <property type="match status" value="1"/>
</dbReference>
<comment type="cofactor">
    <cofactor evidence="1">
        <name>Zn(2+)</name>
        <dbReference type="ChEBI" id="CHEBI:29105"/>
    </cofactor>
</comment>
<dbReference type="AlphaFoldDB" id="K0KXI9"/>
<evidence type="ECO:0000256" key="1">
    <source>
        <dbReference type="ARBA" id="ARBA00001947"/>
    </source>
</evidence>
<dbReference type="PANTHER" id="PTHR11647:SF1">
    <property type="entry name" value="COLLAPSIN RESPONSE MEDIATOR PROTEIN"/>
    <property type="match status" value="1"/>
</dbReference>